<reference evidence="2 3" key="1">
    <citation type="submission" date="2022-06" db="EMBL/GenBank/DDBJ databases">
        <title>Isolation of gut microbiota from human fecal samples.</title>
        <authorList>
            <person name="Pamer E.G."/>
            <person name="Barat B."/>
            <person name="Waligurski E."/>
            <person name="Medina S."/>
            <person name="Paddock L."/>
            <person name="Mostad J."/>
        </authorList>
    </citation>
    <scope>NUCLEOTIDE SEQUENCE [LARGE SCALE GENOMIC DNA]</scope>
    <source>
        <strain evidence="2 3">DFI.9.73</strain>
    </source>
</reference>
<dbReference type="RefSeq" id="WP_082942240.1">
    <property type="nucleotide sequence ID" value="NZ_CALCKC010000132.1"/>
</dbReference>
<comment type="caution">
    <text evidence="2">The sequence shown here is derived from an EMBL/GenBank/DDBJ whole genome shotgun (WGS) entry which is preliminary data.</text>
</comment>
<evidence type="ECO:0000313" key="3">
    <source>
        <dbReference type="Proteomes" id="UP001524473"/>
    </source>
</evidence>
<evidence type="ECO:0000259" key="1">
    <source>
        <dbReference type="PROSITE" id="PS50011"/>
    </source>
</evidence>
<protein>
    <submittedName>
        <fullName evidence="2">Phosphotransferase</fullName>
    </submittedName>
</protein>
<dbReference type="Proteomes" id="UP001524473">
    <property type="component" value="Unassembled WGS sequence"/>
</dbReference>
<evidence type="ECO:0000313" key="2">
    <source>
        <dbReference type="EMBL" id="MCQ4838554.1"/>
    </source>
</evidence>
<accession>A0ABT1RV58</accession>
<keyword evidence="3" id="KW-1185">Reference proteome</keyword>
<feature type="domain" description="Protein kinase" evidence="1">
    <location>
        <begin position="328"/>
        <end position="597"/>
    </location>
</feature>
<dbReference type="InterPro" id="IPR011009">
    <property type="entry name" value="Kinase-like_dom_sf"/>
</dbReference>
<name>A0ABT1RV58_9FIRM</name>
<dbReference type="EMBL" id="JANFZH010000002">
    <property type="protein sequence ID" value="MCQ4838554.1"/>
    <property type="molecule type" value="Genomic_DNA"/>
</dbReference>
<sequence>MNRSHPTGKSGRTLKSLSFSSAELIEKGWSGDRKYHVTEADGTEHLLRLSPPALFERRKEEFARMQKAAALNLPMCMPEEFGVCSACELTDGSQMVYSLQSWIHGKDLEGLLHLLPETQQYVLGLRAGSILQKLHSIPAPESLEPWEERFNRKIDRNLLLYAECPIKAEGADRLIDYLEKNRGLLSGRPQSFQHGDYHVGNMMLAGTELVLIDFDRSDFGDPWEEFNRIVWCAQESPLFASGMVNGYFNGAPPALFWKLLALYIASNTLSSIPWALPFGEKEIDVMMRQMAEVLSWYDGMTKTIPSWYMGELCLQYADGVPYQLKAPFDFSFLTDYGKVFQIFDLQDSGNICFGAEGNHCKQYFLKFAGAPTACYEGSLTEAVKRLEASVKVYRDLAHPSLIRLVEAKEIGGGFLAVFDWTNGECLGRMYPLSRQKFLAMPEEIKLQVYRDILVFHEHVIQKGYVAVDFYDSSILYDFNQKKTMLCDIDFYRRAPAVNDMGRMWGSSRFMSPEEFELGSPLDEVTNVYAMGAAAFALFADCSRKQEDWPLTKKAFQAVQKAVNPDRRQRQQTIRQLREEFFIGLRGESPSAESGKNG</sequence>
<dbReference type="SUPFAM" id="SSF56112">
    <property type="entry name" value="Protein kinase-like (PK-like)"/>
    <property type="match status" value="2"/>
</dbReference>
<dbReference type="InterPro" id="IPR002575">
    <property type="entry name" value="Aminoglycoside_PTrfase"/>
</dbReference>
<organism evidence="2 3">
    <name type="scientific">Neglectibacter timonensis</name>
    <dbReference type="NCBI Taxonomy" id="1776382"/>
    <lineage>
        <taxon>Bacteria</taxon>
        <taxon>Bacillati</taxon>
        <taxon>Bacillota</taxon>
        <taxon>Clostridia</taxon>
        <taxon>Eubacteriales</taxon>
        <taxon>Oscillospiraceae</taxon>
        <taxon>Neglectibacter</taxon>
    </lineage>
</organism>
<proteinExistence type="predicted"/>
<dbReference type="InterPro" id="IPR000719">
    <property type="entry name" value="Prot_kinase_dom"/>
</dbReference>
<dbReference type="Gene3D" id="3.90.1200.10">
    <property type="match status" value="1"/>
</dbReference>
<dbReference type="Pfam" id="PF01636">
    <property type="entry name" value="APH"/>
    <property type="match status" value="1"/>
</dbReference>
<gene>
    <name evidence="2" type="ORF">NE695_01335</name>
</gene>
<dbReference type="PANTHER" id="PTHR41283:SF1">
    <property type="entry name" value="AMINOGLYCOSIDE PHOSPHOTRANSFERASE DOMAIN-CONTAINING PROTEIN"/>
    <property type="match status" value="1"/>
</dbReference>
<dbReference type="PROSITE" id="PS50011">
    <property type="entry name" value="PROTEIN_KINASE_DOM"/>
    <property type="match status" value="1"/>
</dbReference>
<dbReference type="PANTHER" id="PTHR41283">
    <property type="entry name" value="AMINOGLYCOSIDE PHOSPHOTRANSFERASE"/>
    <property type="match status" value="1"/>
</dbReference>
<dbReference type="Gene3D" id="1.10.510.10">
    <property type="entry name" value="Transferase(Phosphotransferase) domain 1"/>
    <property type="match status" value="1"/>
</dbReference>